<comment type="subcellular location">
    <subcellularLocation>
        <location evidence="6">Cytoplasm</location>
    </subcellularLocation>
</comment>
<evidence type="ECO:0000256" key="6">
    <source>
        <dbReference type="HAMAP-Rule" id="MF_00117"/>
    </source>
</evidence>
<dbReference type="Proteomes" id="UP000501168">
    <property type="component" value="Chromosome"/>
</dbReference>
<dbReference type="GO" id="GO:0044183">
    <property type="term" value="F:protein folding chaperone"/>
    <property type="evidence" value="ECO:0007669"/>
    <property type="project" value="TreeGrafter"/>
</dbReference>
<dbReference type="HAMAP" id="MF_00117">
    <property type="entry name" value="HslO"/>
    <property type="match status" value="1"/>
</dbReference>
<dbReference type="CDD" id="cd00498">
    <property type="entry name" value="Hsp33"/>
    <property type="match status" value="1"/>
</dbReference>
<sequence>MNHHDLLSRFLFEEHSVRGEMVTLNKTYQAMLDGHDYPAPVQKLLGDLLTATCLLTATIKFEGDIAVQIQGDGPLSLAVINGNNHQDMRGVARVTGEITDKMTLKEMVGNGYLVITIMPSQGERYQGIVGLEHETVAECIEGYFMQSEQLPTRLFVHTGVYHGQPVTSGVLLQVLPASDASPDSFEHLAMLTHTMTADELFSLPVQEVLHRLYHEEDVRLFDATSVQFKCTCSRERCEASLATLPATEIDTILEEDGNIDMHCDYCGNHYIFDAIDIQQMRAHQKSESTH</sequence>
<dbReference type="InParanoid" id="A0A6G9IDR2"/>
<evidence type="ECO:0000256" key="4">
    <source>
        <dbReference type="ARBA" id="ARBA00023186"/>
    </source>
</evidence>
<gene>
    <name evidence="6 7" type="primary">hslO</name>
    <name evidence="7" type="ORF">IPMB12_02805</name>
</gene>
<comment type="function">
    <text evidence="6">Redox regulated molecular chaperone. Protects both thermally unfolding and oxidatively damaged proteins from irreversible aggregation. Plays an important role in the bacterial defense system toward oxidative stress.</text>
</comment>
<dbReference type="GO" id="GO:0051082">
    <property type="term" value="F:unfolded protein binding"/>
    <property type="evidence" value="ECO:0007669"/>
    <property type="project" value="UniProtKB-UniRule"/>
</dbReference>
<dbReference type="Gene3D" id="3.90.1280.10">
    <property type="entry name" value="HSP33 redox switch-like"/>
    <property type="match status" value="1"/>
</dbReference>
<evidence type="ECO:0000256" key="3">
    <source>
        <dbReference type="ARBA" id="ARBA00023157"/>
    </source>
</evidence>
<reference evidence="7 8" key="1">
    <citation type="submission" date="2020-03" db="EMBL/GenBank/DDBJ databases">
        <title>Complete genome sequence of Orbus sp. IPMB12 (BCRC 80908).</title>
        <authorList>
            <person name="Lo W.-S."/>
            <person name="Chang T.-H."/>
            <person name="Kuo C.-H."/>
        </authorList>
    </citation>
    <scope>NUCLEOTIDE SEQUENCE [LARGE SCALE GENOMIC DNA]</scope>
    <source>
        <strain evidence="7 8">IPMB12</strain>
    </source>
</reference>
<name>A0A6G9IDR2_9GAMM</name>
<organism evidence="7 8">
    <name type="scientific">Zophobihabitans entericus</name>
    <dbReference type="NCBI Taxonomy" id="1635327"/>
    <lineage>
        <taxon>Bacteria</taxon>
        <taxon>Pseudomonadati</taxon>
        <taxon>Pseudomonadota</taxon>
        <taxon>Gammaproteobacteria</taxon>
        <taxon>Orbales</taxon>
        <taxon>Orbaceae</taxon>
        <taxon>Zophobihabitans</taxon>
    </lineage>
</organism>
<dbReference type="InterPro" id="IPR016153">
    <property type="entry name" value="Heat_shock_Hsp33_N"/>
</dbReference>
<dbReference type="KEGG" id="orb:IPMB12_02805"/>
<dbReference type="Gene3D" id="1.10.287.480">
    <property type="entry name" value="helix hairpin bin"/>
    <property type="match status" value="1"/>
</dbReference>
<proteinExistence type="inferred from homology"/>
<keyword evidence="8" id="KW-1185">Reference proteome</keyword>
<evidence type="ECO:0000313" key="8">
    <source>
        <dbReference type="Proteomes" id="UP000501168"/>
    </source>
</evidence>
<comment type="PTM">
    <text evidence="6">Under oxidizing conditions two disulfide bonds are formed involving the reactive cysteines. Under reducing conditions zinc is bound to the reactive cysteines and the protein is inactive.</text>
</comment>
<evidence type="ECO:0000313" key="7">
    <source>
        <dbReference type="EMBL" id="QIQ22375.1"/>
    </source>
</evidence>
<dbReference type="SUPFAM" id="SSF64397">
    <property type="entry name" value="Hsp33 domain"/>
    <property type="match status" value="1"/>
</dbReference>
<dbReference type="GO" id="GO:0042026">
    <property type="term" value="P:protein refolding"/>
    <property type="evidence" value="ECO:0007669"/>
    <property type="project" value="TreeGrafter"/>
</dbReference>
<dbReference type="Pfam" id="PF01430">
    <property type="entry name" value="HSP33"/>
    <property type="match status" value="1"/>
</dbReference>
<comment type="similarity">
    <text evidence="6">Belongs to the HSP33 family.</text>
</comment>
<dbReference type="SUPFAM" id="SSF118352">
    <property type="entry name" value="HSP33 redox switch-like"/>
    <property type="match status" value="1"/>
</dbReference>
<dbReference type="InterPro" id="IPR000397">
    <property type="entry name" value="Heat_shock_Hsp33"/>
</dbReference>
<dbReference type="AlphaFoldDB" id="A0A6G9IDR2"/>
<dbReference type="FunCoup" id="A0A6G9IDR2">
    <property type="interactions" value="285"/>
</dbReference>
<dbReference type="PANTHER" id="PTHR30111:SF1">
    <property type="entry name" value="33 KDA CHAPERONIN"/>
    <property type="match status" value="1"/>
</dbReference>
<dbReference type="InterPro" id="IPR016154">
    <property type="entry name" value="Heat_shock_Hsp33_C"/>
</dbReference>
<evidence type="ECO:0000256" key="2">
    <source>
        <dbReference type="ARBA" id="ARBA00022833"/>
    </source>
</evidence>
<keyword evidence="5 6" id="KW-0676">Redox-active center</keyword>
<feature type="disulfide bond" description="Redox-active" evidence="6">
    <location>
        <begin position="263"/>
        <end position="266"/>
    </location>
</feature>
<dbReference type="NCBIfam" id="NF001033">
    <property type="entry name" value="PRK00114.1"/>
    <property type="match status" value="1"/>
</dbReference>
<accession>A0A6G9IDR2</accession>
<keyword evidence="1 6" id="KW-0963">Cytoplasm</keyword>
<dbReference type="Gene3D" id="3.55.30.10">
    <property type="entry name" value="Hsp33 domain"/>
    <property type="match status" value="1"/>
</dbReference>
<evidence type="ECO:0000256" key="1">
    <source>
        <dbReference type="ARBA" id="ARBA00022490"/>
    </source>
</evidence>
<dbReference type="RefSeq" id="WP_166917670.1">
    <property type="nucleotide sequence ID" value="NZ_CP050253.1"/>
</dbReference>
<evidence type="ECO:0000256" key="5">
    <source>
        <dbReference type="ARBA" id="ARBA00023284"/>
    </source>
</evidence>
<keyword evidence="3 6" id="KW-1015">Disulfide bond</keyword>
<dbReference type="EMBL" id="CP050253">
    <property type="protein sequence ID" value="QIQ22375.1"/>
    <property type="molecule type" value="Genomic_DNA"/>
</dbReference>
<protein>
    <recommendedName>
        <fullName evidence="6">33 kDa chaperonin</fullName>
    </recommendedName>
    <alternativeName>
        <fullName evidence="6">Heat shock protein 33 homolog</fullName>
        <shortName evidence="6">HSP33</shortName>
    </alternativeName>
</protein>
<dbReference type="InterPro" id="IPR023212">
    <property type="entry name" value="Hsp33_helix_hairpin_bin_dom_sf"/>
</dbReference>
<keyword evidence="2 6" id="KW-0862">Zinc</keyword>
<dbReference type="PANTHER" id="PTHR30111">
    <property type="entry name" value="33 KDA CHAPERONIN"/>
    <property type="match status" value="1"/>
</dbReference>
<dbReference type="PIRSF" id="PIRSF005261">
    <property type="entry name" value="Heat_shock_Hsp33"/>
    <property type="match status" value="1"/>
</dbReference>
<dbReference type="GO" id="GO:0005737">
    <property type="term" value="C:cytoplasm"/>
    <property type="evidence" value="ECO:0007669"/>
    <property type="project" value="UniProtKB-SubCell"/>
</dbReference>
<feature type="disulfide bond" description="Redox-active" evidence="6">
    <location>
        <begin position="230"/>
        <end position="232"/>
    </location>
</feature>
<keyword evidence="4 6" id="KW-0143">Chaperone</keyword>